<comment type="catalytic activity">
    <reaction evidence="32">
        <text>an n-alkanal + NADP(+) = an alk-2-enal + NADPH + H(+)</text>
        <dbReference type="Rhea" id="RHEA:13737"/>
        <dbReference type="ChEBI" id="CHEBI:12834"/>
        <dbReference type="ChEBI" id="CHEBI:13757"/>
        <dbReference type="ChEBI" id="CHEBI:15378"/>
        <dbReference type="ChEBI" id="CHEBI:57783"/>
        <dbReference type="ChEBI" id="CHEBI:58349"/>
        <dbReference type="EC" id="1.3.1.74"/>
    </reaction>
    <physiologicalReaction direction="right-to-left" evidence="32">
        <dbReference type="Rhea" id="RHEA:13739"/>
    </physiologicalReaction>
</comment>
<organism evidence="36 37">
    <name type="scientific">Operophtera brumata</name>
    <name type="common">Winter moth</name>
    <name type="synonym">Phalaena brumata</name>
    <dbReference type="NCBI Taxonomy" id="104452"/>
    <lineage>
        <taxon>Eukaryota</taxon>
        <taxon>Metazoa</taxon>
        <taxon>Ecdysozoa</taxon>
        <taxon>Arthropoda</taxon>
        <taxon>Hexapoda</taxon>
        <taxon>Insecta</taxon>
        <taxon>Pterygota</taxon>
        <taxon>Neoptera</taxon>
        <taxon>Endopterygota</taxon>
        <taxon>Lepidoptera</taxon>
        <taxon>Glossata</taxon>
        <taxon>Ditrysia</taxon>
        <taxon>Geometroidea</taxon>
        <taxon>Geometridae</taxon>
        <taxon>Larentiinae</taxon>
        <taxon>Operophtera</taxon>
    </lineage>
</organism>
<dbReference type="PANTHER" id="PTHR43205">
    <property type="entry name" value="PROSTAGLANDIN REDUCTASE"/>
    <property type="match status" value="1"/>
</dbReference>
<comment type="similarity">
    <text evidence="2">Belongs to the NADP-dependent oxidoreductase L4BD family.</text>
</comment>
<dbReference type="CDD" id="cd08294">
    <property type="entry name" value="leukotriene_B4_DH_like"/>
    <property type="match status" value="1"/>
</dbReference>
<evidence type="ECO:0000256" key="25">
    <source>
        <dbReference type="ARBA" id="ARBA00048066"/>
    </source>
</evidence>
<evidence type="ECO:0000256" key="6">
    <source>
        <dbReference type="ARBA" id="ARBA00020651"/>
    </source>
</evidence>
<comment type="catalytic activity">
    <reaction evidence="26">
        <text>13,14-dihydro-15-oxo-PGF2alpha + NADP(+) = 15-oxoprostaglandin F2alpha + NADPH + H(+)</text>
        <dbReference type="Rhea" id="RHEA:50588"/>
        <dbReference type="ChEBI" id="CHEBI:15378"/>
        <dbReference type="ChEBI" id="CHEBI:57783"/>
        <dbReference type="ChEBI" id="CHEBI:58349"/>
        <dbReference type="ChEBI" id="CHEBI:133374"/>
        <dbReference type="ChEBI" id="CHEBI:133409"/>
    </reaction>
    <physiologicalReaction direction="right-to-left" evidence="26">
        <dbReference type="Rhea" id="RHEA:50590"/>
    </physiologicalReaction>
</comment>
<evidence type="ECO:0000256" key="32">
    <source>
        <dbReference type="ARBA" id="ARBA00049179"/>
    </source>
</evidence>
<reference evidence="36 37" key="1">
    <citation type="journal article" date="2015" name="Genome Biol. Evol.">
        <title>The genome of winter moth (Operophtera brumata) provides a genomic perspective on sexual dimorphism and phenology.</title>
        <authorList>
            <person name="Derks M.F."/>
            <person name="Smit S."/>
            <person name="Salis L."/>
            <person name="Schijlen E."/>
            <person name="Bossers A."/>
            <person name="Mateman C."/>
            <person name="Pijl A.S."/>
            <person name="de Ridder D."/>
            <person name="Groenen M.A."/>
            <person name="Visser M.E."/>
            <person name="Megens H.J."/>
        </authorList>
    </citation>
    <scope>NUCLEOTIDE SEQUENCE [LARGE SCALE GENOMIC DNA]</scope>
    <source>
        <strain evidence="36">WM2013NL</strain>
        <tissue evidence="36">Head and thorax</tissue>
    </source>
</reference>
<dbReference type="InterPro" id="IPR011032">
    <property type="entry name" value="GroES-like_sf"/>
</dbReference>
<feature type="domain" description="Oxidoreductase N-terminal" evidence="35">
    <location>
        <begin position="26"/>
        <end position="122"/>
    </location>
</feature>
<comment type="subcellular location">
    <subcellularLocation>
        <location evidence="1">Cytoplasm</location>
    </subcellularLocation>
</comment>
<evidence type="ECO:0000256" key="28">
    <source>
        <dbReference type="ARBA" id="ARBA00048591"/>
    </source>
</evidence>
<comment type="catalytic activity">
    <reaction evidence="23">
        <text>13,14-dihydro-15-oxo-prostaglandin F1alpha + NADP(+) = 15-oxoprostaglandin F1alpha + NADPH + H(+)</text>
        <dbReference type="Rhea" id="RHEA:50592"/>
        <dbReference type="ChEBI" id="CHEBI:15378"/>
        <dbReference type="ChEBI" id="CHEBI:57783"/>
        <dbReference type="ChEBI" id="CHEBI:58349"/>
        <dbReference type="ChEBI" id="CHEBI:79072"/>
        <dbReference type="ChEBI" id="CHEBI:133411"/>
    </reaction>
    <physiologicalReaction direction="right-to-left" evidence="23">
        <dbReference type="Rhea" id="RHEA:50594"/>
    </physiologicalReaction>
</comment>
<evidence type="ECO:0000256" key="14">
    <source>
        <dbReference type="ARBA" id="ARBA00023278"/>
    </source>
</evidence>
<evidence type="ECO:0000256" key="19">
    <source>
        <dbReference type="ARBA" id="ARBA00047461"/>
    </source>
</evidence>
<evidence type="ECO:0000256" key="30">
    <source>
        <dbReference type="ARBA" id="ARBA00049068"/>
    </source>
</evidence>
<evidence type="ECO:0000256" key="27">
    <source>
        <dbReference type="ARBA" id="ARBA00048387"/>
    </source>
</evidence>
<dbReference type="InterPro" id="IPR014190">
    <property type="entry name" value="PTGR1"/>
</dbReference>
<dbReference type="Gene3D" id="3.90.180.10">
    <property type="entry name" value="Medium-chain alcohol dehydrogenases, catalytic domain"/>
    <property type="match status" value="2"/>
</dbReference>
<evidence type="ECO:0000256" key="20">
    <source>
        <dbReference type="ARBA" id="ARBA00047617"/>
    </source>
</evidence>
<evidence type="ECO:0000256" key="5">
    <source>
        <dbReference type="ARBA" id="ARBA00012410"/>
    </source>
</evidence>
<protein>
    <recommendedName>
        <fullName evidence="6">Prostaglandin reductase 1</fullName>
        <ecNumber evidence="4">1.3.1.48</ecNumber>
        <ecNumber evidence="5">1.3.1.74</ecNumber>
    </recommendedName>
    <alternativeName>
        <fullName evidence="18">15-oxoprostaglandin 13-reductase</fullName>
    </alternativeName>
    <alternativeName>
        <fullName evidence="16">Dithiolethione-inducible gene 1 protein</fullName>
    </alternativeName>
    <alternativeName>
        <fullName evidence="15">Leukotriene B4 12-hydroxydehydrogenase</fullName>
    </alternativeName>
    <alternativeName>
        <fullName evidence="17">NAD(P)H-dependent alkenal/one oxidoreductase</fullName>
    </alternativeName>
</protein>
<comment type="catalytic activity">
    <reaction evidence="24">
        <text>dodecanal + NADP(+) = (2E)-dodecenal + NADPH + H(+)</text>
        <dbReference type="Rhea" id="RHEA:50784"/>
        <dbReference type="ChEBI" id="CHEBI:15378"/>
        <dbReference type="ChEBI" id="CHEBI:27836"/>
        <dbReference type="ChEBI" id="CHEBI:57783"/>
        <dbReference type="ChEBI" id="CHEBI:58349"/>
        <dbReference type="ChEBI" id="CHEBI:133741"/>
    </reaction>
    <physiologicalReaction direction="right-to-left" evidence="24">
        <dbReference type="Rhea" id="RHEA:50786"/>
    </physiologicalReaction>
</comment>
<keyword evidence="13" id="KW-0443">Lipid metabolism</keyword>
<evidence type="ECO:0000256" key="7">
    <source>
        <dbReference type="ARBA" id="ARBA00022501"/>
    </source>
</evidence>
<comment type="catalytic activity">
    <reaction evidence="33">
        <text>hexanal + NADP(+) = (E)-hex-2-enal + NADPH + H(+)</text>
        <dbReference type="Rhea" id="RHEA:50776"/>
        <dbReference type="ChEBI" id="CHEBI:15378"/>
        <dbReference type="ChEBI" id="CHEBI:28913"/>
        <dbReference type="ChEBI" id="CHEBI:57783"/>
        <dbReference type="ChEBI" id="CHEBI:58349"/>
        <dbReference type="ChEBI" id="CHEBI:88528"/>
    </reaction>
    <physiologicalReaction direction="right-to-left" evidence="33">
        <dbReference type="Rhea" id="RHEA:50778"/>
    </physiologicalReaction>
</comment>
<sequence>MARIPALLLTNKRFYSGSSSNVKAQKYVLTKYFQGEPKKSDFKIVEEALPELKDGEILTEAEYLSVDPYMRAYMIGYKLPTVMIGEQVAKIIASRNINFPVGKYVTGSFGWRTHTICNPKDLIGKAGVIPLTVVPDVGSHPISLALGVLGMPGNTAYFGLREICQPKPGETIVISGAAGAVGSHVGQIAKNIGCRVVGFAGTDEKCYYLEKELGFDRAYNYKTVDIRAALKEGAPKKVDCYFDNPSIVFKELKVEGFLVNRWTDRWDEGIDANLKWLQEGKLKYQEKIYNGFDNMVEALNGLLRGENTGKAVVKVK</sequence>
<evidence type="ECO:0000256" key="33">
    <source>
        <dbReference type="ARBA" id="ARBA00049368"/>
    </source>
</evidence>
<dbReference type="SUPFAM" id="SSF50129">
    <property type="entry name" value="GroES-like"/>
    <property type="match status" value="1"/>
</dbReference>
<evidence type="ECO:0000256" key="31">
    <source>
        <dbReference type="ARBA" id="ARBA00049070"/>
    </source>
</evidence>
<keyword evidence="7" id="KW-0644">Prostaglandin metabolism</keyword>
<dbReference type="PANTHER" id="PTHR43205:SF7">
    <property type="entry name" value="PROSTAGLANDIN REDUCTASE 1"/>
    <property type="match status" value="1"/>
</dbReference>
<comment type="catalytic activity">
    <reaction evidence="29">
        <text>6-trans-leukotriene B4 + NADP(+) = 12-oxo-(5S)-hydroxy-(6E,8E,10E,14Z)-eicosatetraenoate + NADPH + H(+)</text>
        <dbReference type="Rhea" id="RHEA:51204"/>
        <dbReference type="ChEBI" id="CHEBI:15378"/>
        <dbReference type="ChEBI" id="CHEBI:57783"/>
        <dbReference type="ChEBI" id="CHEBI:58349"/>
        <dbReference type="ChEBI" id="CHEBI:90723"/>
        <dbReference type="ChEBI" id="CHEBI:133974"/>
    </reaction>
    <physiologicalReaction direction="left-to-right" evidence="29">
        <dbReference type="Rhea" id="RHEA:51205"/>
    </physiologicalReaction>
</comment>
<comment type="catalytic activity">
    <reaction evidence="22">
        <text>leukotriene B4 + NADP(+) = 12-oxo-leukotriene B4 + NADPH + H(+)</text>
        <dbReference type="Rhea" id="RHEA:50608"/>
        <dbReference type="ChEBI" id="CHEBI:15378"/>
        <dbReference type="ChEBI" id="CHEBI:57461"/>
        <dbReference type="ChEBI" id="CHEBI:57783"/>
        <dbReference type="ChEBI" id="CHEBI:58349"/>
        <dbReference type="ChEBI" id="CHEBI:133309"/>
    </reaction>
    <physiologicalReaction direction="left-to-right" evidence="22">
        <dbReference type="Rhea" id="RHEA:50609"/>
    </physiologicalReaction>
</comment>
<evidence type="ECO:0000256" key="1">
    <source>
        <dbReference type="ARBA" id="ARBA00004496"/>
    </source>
</evidence>
<evidence type="ECO:0000256" key="18">
    <source>
        <dbReference type="ARBA" id="ARBA00033119"/>
    </source>
</evidence>
<evidence type="ECO:0000256" key="13">
    <source>
        <dbReference type="ARBA" id="ARBA00023098"/>
    </source>
</evidence>
<comment type="caution">
    <text evidence="36">The sequence shown here is derived from an EMBL/GenBank/DDBJ whole genome shotgun (WGS) entry which is preliminary data.</text>
</comment>
<dbReference type="EC" id="1.3.1.48" evidence="4"/>
<evidence type="ECO:0000256" key="24">
    <source>
        <dbReference type="ARBA" id="ARBA00047903"/>
    </source>
</evidence>
<evidence type="ECO:0000256" key="21">
    <source>
        <dbReference type="ARBA" id="ARBA00047742"/>
    </source>
</evidence>
<dbReference type="GO" id="GO:0047522">
    <property type="term" value="F:15-oxoprostaglandin 13-reductase [NAD(P)+] activity"/>
    <property type="evidence" value="ECO:0007669"/>
    <property type="project" value="UniProtKB-EC"/>
</dbReference>
<evidence type="ECO:0000256" key="16">
    <source>
        <dbReference type="ARBA" id="ARBA00032255"/>
    </source>
</evidence>
<dbReference type="SUPFAM" id="SSF51735">
    <property type="entry name" value="NAD(P)-binding Rossmann-fold domains"/>
    <property type="match status" value="1"/>
</dbReference>
<dbReference type="InterPro" id="IPR013149">
    <property type="entry name" value="ADH-like_C"/>
</dbReference>
<evidence type="ECO:0000256" key="22">
    <source>
        <dbReference type="ARBA" id="ARBA00047871"/>
    </source>
</evidence>
<dbReference type="GO" id="GO:0005737">
    <property type="term" value="C:cytoplasm"/>
    <property type="evidence" value="ECO:0007669"/>
    <property type="project" value="UniProtKB-SubCell"/>
</dbReference>
<dbReference type="GO" id="GO:0006693">
    <property type="term" value="P:prostaglandin metabolic process"/>
    <property type="evidence" value="ECO:0007669"/>
    <property type="project" value="UniProtKB-KW"/>
</dbReference>
<comment type="catalytic activity">
    <reaction evidence="28">
        <text>20-hydroxy-leukotriene B4 + NADP(+) = 12-oxo-20-hydroxy-leukotriene B4 + NADPH + H(+)</text>
        <dbReference type="Rhea" id="RHEA:51208"/>
        <dbReference type="ChEBI" id="CHEBI:15378"/>
        <dbReference type="ChEBI" id="CHEBI:57460"/>
        <dbReference type="ChEBI" id="CHEBI:57783"/>
        <dbReference type="ChEBI" id="CHEBI:58349"/>
        <dbReference type="ChEBI" id="CHEBI:133346"/>
    </reaction>
    <physiologicalReaction direction="left-to-right" evidence="28">
        <dbReference type="Rhea" id="RHEA:51209"/>
    </physiologicalReaction>
</comment>
<dbReference type="InterPro" id="IPR045010">
    <property type="entry name" value="MDR_fam"/>
</dbReference>
<evidence type="ECO:0000256" key="26">
    <source>
        <dbReference type="ARBA" id="ARBA00048290"/>
    </source>
</evidence>
<evidence type="ECO:0000259" key="34">
    <source>
        <dbReference type="Pfam" id="PF00107"/>
    </source>
</evidence>
<dbReference type="Pfam" id="PF00107">
    <property type="entry name" value="ADH_zinc_N"/>
    <property type="match status" value="1"/>
</dbReference>
<evidence type="ECO:0000256" key="10">
    <source>
        <dbReference type="ARBA" id="ARBA00022857"/>
    </source>
</evidence>
<dbReference type="InterPro" id="IPR036291">
    <property type="entry name" value="NAD(P)-bd_dom_sf"/>
</dbReference>
<evidence type="ECO:0000259" key="35">
    <source>
        <dbReference type="Pfam" id="PF16884"/>
    </source>
</evidence>
<comment type="catalytic activity">
    <reaction evidence="19">
        <text>octanal + NADP(+) = (2E)-octenal + NADPH + H(+)</text>
        <dbReference type="Rhea" id="RHEA:50780"/>
        <dbReference type="ChEBI" id="CHEBI:15378"/>
        <dbReference type="ChEBI" id="CHEBI:17935"/>
        <dbReference type="ChEBI" id="CHEBI:57783"/>
        <dbReference type="ChEBI" id="CHEBI:58349"/>
        <dbReference type="ChEBI" id="CHEBI:61748"/>
    </reaction>
    <physiologicalReaction direction="right-to-left" evidence="19">
        <dbReference type="Rhea" id="RHEA:50782"/>
    </physiologicalReaction>
</comment>
<keyword evidence="12" id="KW-0560">Oxidoreductase</keyword>
<keyword evidence="14" id="KW-0379">Hydroxylation</keyword>
<dbReference type="InterPro" id="IPR041694">
    <property type="entry name" value="ADH_N_2"/>
</dbReference>
<comment type="catalytic activity">
    <reaction evidence="27">
        <text>4-hydroxynonanal + NADP(+) = (E)-4-hydroxynon-2-enal + NADPH + H(+)</text>
        <dbReference type="Rhea" id="RHEA:64736"/>
        <dbReference type="ChEBI" id="CHEBI:15378"/>
        <dbReference type="ChEBI" id="CHEBI:57783"/>
        <dbReference type="ChEBI" id="CHEBI:58349"/>
        <dbReference type="ChEBI" id="CHEBI:58968"/>
        <dbReference type="ChEBI" id="CHEBI:156112"/>
    </reaction>
    <physiologicalReaction direction="right-to-left" evidence="27">
        <dbReference type="Rhea" id="RHEA:64738"/>
    </physiologicalReaction>
</comment>
<name>A0A0L7LGH4_OPEBR</name>
<evidence type="ECO:0000256" key="15">
    <source>
        <dbReference type="ARBA" id="ARBA00031851"/>
    </source>
</evidence>
<comment type="catalytic activity">
    <reaction evidence="20">
        <text>decanal + NADP(+) = (2E)-decenal + NADPH + H(+)</text>
        <dbReference type="Rhea" id="RHEA:50612"/>
        <dbReference type="ChEBI" id="CHEBI:15378"/>
        <dbReference type="ChEBI" id="CHEBI:31457"/>
        <dbReference type="ChEBI" id="CHEBI:57783"/>
        <dbReference type="ChEBI" id="CHEBI:58349"/>
        <dbReference type="ChEBI" id="CHEBI:133455"/>
    </reaction>
    <physiologicalReaction direction="right-to-left" evidence="20">
        <dbReference type="Rhea" id="RHEA:50614"/>
    </physiologicalReaction>
</comment>
<evidence type="ECO:0000313" key="36">
    <source>
        <dbReference type="EMBL" id="KOB74286.1"/>
    </source>
</evidence>
<comment type="catalytic activity">
    <reaction evidence="25">
        <text>nonan-2-one + NADP(+) = (3E)-nonen-2-one + NADPH + H(+)</text>
        <dbReference type="Rhea" id="RHEA:50616"/>
        <dbReference type="ChEBI" id="CHEBI:15378"/>
        <dbReference type="ChEBI" id="CHEBI:57783"/>
        <dbReference type="ChEBI" id="CHEBI:58349"/>
        <dbReference type="ChEBI" id="CHEBI:77927"/>
        <dbReference type="ChEBI" id="CHEBI:133457"/>
    </reaction>
    <physiologicalReaction direction="right-to-left" evidence="25">
        <dbReference type="Rhea" id="RHEA:50618"/>
    </physiologicalReaction>
</comment>
<dbReference type="EC" id="1.3.1.74" evidence="5"/>
<keyword evidence="9" id="KW-0276">Fatty acid metabolism</keyword>
<evidence type="ECO:0000256" key="3">
    <source>
        <dbReference type="ARBA" id="ARBA00011852"/>
    </source>
</evidence>
<keyword evidence="37" id="KW-1185">Reference proteome</keyword>
<proteinExistence type="inferred from homology"/>
<evidence type="ECO:0000256" key="4">
    <source>
        <dbReference type="ARBA" id="ARBA00011981"/>
    </source>
</evidence>
<evidence type="ECO:0000256" key="29">
    <source>
        <dbReference type="ARBA" id="ARBA00048953"/>
    </source>
</evidence>
<accession>A0A0L7LGH4</accession>
<evidence type="ECO:0000256" key="8">
    <source>
        <dbReference type="ARBA" id="ARBA00022553"/>
    </source>
</evidence>
<dbReference type="AlphaFoldDB" id="A0A0L7LGH4"/>
<comment type="catalytic activity">
    <reaction evidence="31">
        <text>13,14-dihydro-15-oxo-prostaglandin E1 + NADP(+) = 15-oxoprostaglandin E1 + NADPH + H(+)</text>
        <dbReference type="Rhea" id="RHEA:50584"/>
        <dbReference type="ChEBI" id="CHEBI:15378"/>
        <dbReference type="ChEBI" id="CHEBI:57401"/>
        <dbReference type="ChEBI" id="CHEBI:57783"/>
        <dbReference type="ChEBI" id="CHEBI:58349"/>
        <dbReference type="ChEBI" id="CHEBI:133408"/>
    </reaction>
    <physiologicalReaction direction="right-to-left" evidence="31">
        <dbReference type="Rhea" id="RHEA:50586"/>
    </physiologicalReaction>
</comment>
<evidence type="ECO:0000313" key="37">
    <source>
        <dbReference type="Proteomes" id="UP000037510"/>
    </source>
</evidence>
<dbReference type="STRING" id="104452.A0A0L7LGH4"/>
<dbReference type="Proteomes" id="UP000037510">
    <property type="component" value="Unassembled WGS sequence"/>
</dbReference>
<keyword evidence="8" id="KW-0597">Phosphoprotein</keyword>
<keyword evidence="10" id="KW-0521">NADP</keyword>
<comment type="catalytic activity">
    <reaction evidence="21">
        <text>pentan-2-one + NADP(+) = (E)-pent-3-en-2-one + NADPH + H(+)</text>
        <dbReference type="Rhea" id="RHEA:50788"/>
        <dbReference type="ChEBI" id="CHEBI:15378"/>
        <dbReference type="ChEBI" id="CHEBI:16472"/>
        <dbReference type="ChEBI" id="CHEBI:57783"/>
        <dbReference type="ChEBI" id="CHEBI:58349"/>
        <dbReference type="ChEBI" id="CHEBI:145276"/>
    </reaction>
    <physiologicalReaction direction="right-to-left" evidence="21">
        <dbReference type="Rhea" id="RHEA:50790"/>
    </physiologicalReaction>
</comment>
<feature type="domain" description="Alcohol dehydrogenase-like C-terminal" evidence="34">
    <location>
        <begin position="180"/>
        <end position="244"/>
    </location>
</feature>
<dbReference type="Gene3D" id="3.40.50.720">
    <property type="entry name" value="NAD(P)-binding Rossmann-like Domain"/>
    <property type="match status" value="2"/>
</dbReference>
<evidence type="ECO:0000256" key="11">
    <source>
        <dbReference type="ARBA" id="ARBA00022990"/>
    </source>
</evidence>
<keyword evidence="11" id="KW-0007">Acetylation</keyword>
<comment type="subunit">
    <text evidence="3">Monomer or homodimer.</text>
</comment>
<evidence type="ECO:0000256" key="17">
    <source>
        <dbReference type="ARBA" id="ARBA00032297"/>
    </source>
</evidence>
<dbReference type="EMBL" id="JTDY01001292">
    <property type="protein sequence ID" value="KOB74286.1"/>
    <property type="molecule type" value="Genomic_DNA"/>
</dbReference>
<evidence type="ECO:0000256" key="2">
    <source>
        <dbReference type="ARBA" id="ARBA00010460"/>
    </source>
</evidence>
<comment type="catalytic activity">
    <reaction evidence="30">
        <text>(5S,12S)-dihydroxy-(6E,10E,12E,14Z)-eicosatetraenoate + NADP(+) = 12-oxo-(5S)-hydroxy-(6E,8E,10E,14Z)-eicosatetraenoate + NADPH + H(+)</text>
        <dbReference type="Rhea" id="RHEA:51212"/>
        <dbReference type="ChEBI" id="CHEBI:15378"/>
        <dbReference type="ChEBI" id="CHEBI:57783"/>
        <dbReference type="ChEBI" id="CHEBI:58349"/>
        <dbReference type="ChEBI" id="CHEBI:133974"/>
        <dbReference type="ChEBI" id="CHEBI:133975"/>
    </reaction>
    <physiologicalReaction direction="left-to-right" evidence="30">
        <dbReference type="Rhea" id="RHEA:51213"/>
    </physiologicalReaction>
</comment>
<dbReference type="GO" id="GO:0032440">
    <property type="term" value="F:2-alkenal reductase [NAD(P)H] activity"/>
    <property type="evidence" value="ECO:0007669"/>
    <property type="project" value="UniProtKB-EC"/>
</dbReference>
<evidence type="ECO:0000256" key="23">
    <source>
        <dbReference type="ARBA" id="ARBA00047878"/>
    </source>
</evidence>
<evidence type="ECO:0000256" key="9">
    <source>
        <dbReference type="ARBA" id="ARBA00022832"/>
    </source>
</evidence>
<gene>
    <name evidence="36" type="ORF">OBRU01_09344</name>
</gene>
<dbReference type="Pfam" id="PF16884">
    <property type="entry name" value="ADH_N_2"/>
    <property type="match status" value="1"/>
</dbReference>
<evidence type="ECO:0000256" key="12">
    <source>
        <dbReference type="ARBA" id="ARBA00023002"/>
    </source>
</evidence>